<keyword evidence="3" id="KW-0285">Flavoprotein</keyword>
<dbReference type="SUPFAM" id="SSF56176">
    <property type="entry name" value="FAD-binding/transporter-associated domain-like"/>
    <property type="match status" value="1"/>
</dbReference>
<dbReference type="OrthoDB" id="9983560at2759"/>
<dbReference type="InterPro" id="IPR016169">
    <property type="entry name" value="FAD-bd_PCMH_sub2"/>
</dbReference>
<dbReference type="PANTHER" id="PTHR42973">
    <property type="entry name" value="BINDING OXIDOREDUCTASE, PUTATIVE (AFU_ORTHOLOGUE AFUA_1G17690)-RELATED"/>
    <property type="match status" value="1"/>
</dbReference>
<dbReference type="Gene3D" id="3.30.465.10">
    <property type="match status" value="1"/>
</dbReference>
<comment type="caution">
    <text evidence="8">The sequence shown here is derived from an EMBL/GenBank/DDBJ whole genome shotgun (WGS) entry which is preliminary data.</text>
</comment>
<evidence type="ECO:0000256" key="6">
    <source>
        <dbReference type="SAM" id="SignalP"/>
    </source>
</evidence>
<evidence type="ECO:0000256" key="5">
    <source>
        <dbReference type="ARBA" id="ARBA00023002"/>
    </source>
</evidence>
<keyword evidence="8" id="KW-0503">Monooxygenase</keyword>
<organism evidence="8 9">
    <name type="scientific">Fusarium flagelliforme</name>
    <dbReference type="NCBI Taxonomy" id="2675880"/>
    <lineage>
        <taxon>Eukaryota</taxon>
        <taxon>Fungi</taxon>
        <taxon>Dikarya</taxon>
        <taxon>Ascomycota</taxon>
        <taxon>Pezizomycotina</taxon>
        <taxon>Sordariomycetes</taxon>
        <taxon>Hypocreomycetidae</taxon>
        <taxon>Hypocreales</taxon>
        <taxon>Nectriaceae</taxon>
        <taxon>Fusarium</taxon>
        <taxon>Fusarium incarnatum-equiseti species complex</taxon>
    </lineage>
</organism>
<proteinExistence type="inferred from homology"/>
<evidence type="ECO:0000256" key="2">
    <source>
        <dbReference type="ARBA" id="ARBA00005466"/>
    </source>
</evidence>
<dbReference type="InterPro" id="IPR006094">
    <property type="entry name" value="Oxid_FAD_bind_N"/>
</dbReference>
<feature type="signal peptide" evidence="6">
    <location>
        <begin position="1"/>
        <end position="20"/>
    </location>
</feature>
<name>A0A395MHD0_9HYPO</name>
<protein>
    <submittedName>
        <fullName evidence="8">FAD-dependent monooxygenase</fullName>
    </submittedName>
</protein>
<comment type="similarity">
    <text evidence="2">Belongs to the oxygen-dependent FAD-linked oxidoreductase family.</text>
</comment>
<keyword evidence="4" id="KW-0274">FAD</keyword>
<dbReference type="GO" id="GO:0004497">
    <property type="term" value="F:monooxygenase activity"/>
    <property type="evidence" value="ECO:0007669"/>
    <property type="project" value="UniProtKB-KW"/>
</dbReference>
<dbReference type="EMBL" id="PXXK01000261">
    <property type="protein sequence ID" value="RFN47307.1"/>
    <property type="molecule type" value="Genomic_DNA"/>
</dbReference>
<dbReference type="InterPro" id="IPR016166">
    <property type="entry name" value="FAD-bd_PCMH"/>
</dbReference>
<dbReference type="STRING" id="2594813.A0A395MHD0"/>
<feature type="chain" id="PRO_5017440236" evidence="6">
    <location>
        <begin position="21"/>
        <end position="607"/>
    </location>
</feature>
<comment type="cofactor">
    <cofactor evidence="1">
        <name>FAD</name>
        <dbReference type="ChEBI" id="CHEBI:57692"/>
    </cofactor>
</comment>
<dbReference type="AlphaFoldDB" id="A0A395MHD0"/>
<dbReference type="Proteomes" id="UP000265631">
    <property type="component" value="Unassembled WGS sequence"/>
</dbReference>
<dbReference type="GO" id="GO:0071949">
    <property type="term" value="F:FAD binding"/>
    <property type="evidence" value="ECO:0007669"/>
    <property type="project" value="InterPro"/>
</dbReference>
<dbReference type="Pfam" id="PF08031">
    <property type="entry name" value="BBE"/>
    <property type="match status" value="1"/>
</dbReference>
<dbReference type="PROSITE" id="PS51387">
    <property type="entry name" value="FAD_PCMH"/>
    <property type="match status" value="1"/>
</dbReference>
<keyword evidence="5" id="KW-0560">Oxidoreductase</keyword>
<dbReference type="PANTHER" id="PTHR42973:SF39">
    <property type="entry name" value="FAD-BINDING PCMH-TYPE DOMAIN-CONTAINING PROTEIN"/>
    <property type="match status" value="1"/>
</dbReference>
<evidence type="ECO:0000256" key="3">
    <source>
        <dbReference type="ARBA" id="ARBA00022630"/>
    </source>
</evidence>
<gene>
    <name evidence="8" type="ORF">FIE12Z_8440</name>
</gene>
<dbReference type="InterPro" id="IPR050416">
    <property type="entry name" value="FAD-linked_Oxidoreductase"/>
</dbReference>
<feature type="domain" description="FAD-binding PCMH-type" evidence="7">
    <location>
        <begin position="118"/>
        <end position="298"/>
    </location>
</feature>
<evidence type="ECO:0000256" key="1">
    <source>
        <dbReference type="ARBA" id="ARBA00001974"/>
    </source>
</evidence>
<dbReference type="InterPro" id="IPR036318">
    <property type="entry name" value="FAD-bd_PCMH-like_sf"/>
</dbReference>
<dbReference type="Pfam" id="PF01565">
    <property type="entry name" value="FAD_binding_4"/>
    <property type="match status" value="1"/>
</dbReference>
<dbReference type="Gene3D" id="3.40.462.20">
    <property type="match status" value="1"/>
</dbReference>
<reference evidence="8 9" key="1">
    <citation type="journal article" date="2018" name="PLoS Pathog.">
        <title>Evolution of structural diversity of trichothecenes, a family of toxins produced by plant pathogenic and entomopathogenic fungi.</title>
        <authorList>
            <person name="Proctor R.H."/>
            <person name="McCormick S.P."/>
            <person name="Kim H.S."/>
            <person name="Cardoza R.E."/>
            <person name="Stanley A.M."/>
            <person name="Lindo L."/>
            <person name="Kelly A."/>
            <person name="Brown D.W."/>
            <person name="Lee T."/>
            <person name="Vaughan M.M."/>
            <person name="Alexander N.J."/>
            <person name="Busman M."/>
            <person name="Gutierrez S."/>
        </authorList>
    </citation>
    <scope>NUCLEOTIDE SEQUENCE [LARGE SCALE GENOMIC DNA]</scope>
    <source>
        <strain evidence="8 9">NRRL 13405</strain>
    </source>
</reference>
<sequence length="607" mass="65216">MRINGTLFAAALALCTTATAELICKNHPSSGDWPSTGEWDALNQTVNGALIRSAPVASSCYNDTDFLSAVSCDTVTENWFLSEFHAAQPESIGYSYWANNSCVPPSDHGYRSGQTCQIGGLPQYVLEATSAIQIATAMEWASSRNIRIVVKGTGHDLNGRSSGAYSLSIWTHQLRNMSFKSDWPHPSKNTTEHVAVVGSGNNWGDVLKGAYSVGRTVVSGQDPTVGLGGFIGGGGHGPLSSHYGLAADQVLQATVVTTDGRILVANAAQNQDLLWAIRGGGPGLYGAVVEYVLRTHPYPKNVVWSSISMDLSDNVTVEAATASWKAMAVLVRSLPGLMDLGITGNGFAATSTISTSNHQSSVQKGVGLTITLYGYNTTTSALKSLLEPISHRMTTYAAVKGVKVTMAEPKVAPDFLTFFDVLNPNPSACSDISLVSSRLLGHSHLTDLSLDDVQNHLYAMMESQVEGEPSNMIIGLQGGPGPRDVSQDMRGGLNPAWRQAYLHVLSTGVKLNETNPNIQDELSVAAEWIEERKEALWRKWAPGSGSYINEANPFNKNFIEDFYGTNYDSLVQIKRKYDPTNSLYVLSGVGSDNWQYDLNSGMLCAGN</sequence>
<evidence type="ECO:0000313" key="8">
    <source>
        <dbReference type="EMBL" id="RFN47307.1"/>
    </source>
</evidence>
<keyword evidence="9" id="KW-1185">Reference proteome</keyword>
<evidence type="ECO:0000259" key="7">
    <source>
        <dbReference type="PROSITE" id="PS51387"/>
    </source>
</evidence>
<evidence type="ECO:0000256" key="4">
    <source>
        <dbReference type="ARBA" id="ARBA00022827"/>
    </source>
</evidence>
<dbReference type="InterPro" id="IPR012951">
    <property type="entry name" value="BBE"/>
</dbReference>
<evidence type="ECO:0000313" key="9">
    <source>
        <dbReference type="Proteomes" id="UP000265631"/>
    </source>
</evidence>
<keyword evidence="6" id="KW-0732">Signal</keyword>
<accession>A0A395MHD0</accession>